<evidence type="ECO:0000259" key="5">
    <source>
        <dbReference type="PROSITE" id="PS51192"/>
    </source>
</evidence>
<keyword evidence="3 6" id="KW-0347">Helicase</keyword>
<sequence length="639" mass="70766">MANNIILDIAQSVRQERAGPALLPIQAKLYSQQLRLEMSRPPLTSFSLKHQYECLNDAILLVECGLIERDEAQDSEWRSSLYRAAQIVEWLSNASLRPQNAPLHLISAAIYQVADLPAMALGHLNRLHNDSKTSVLLSTFLRGDFPAVITAINNFWKDEYSENKKFGEDENLINISLLTEKHIVMCIGTICAYLKTGNLGLTQRAILKLKNLAKTYLHSRDPYSYLLARLIAITAQKFVENCLWPHINNLKEQSSPRAGQALVQFAHASFISKRALVWPAQAAGIKRLLHEESFVLCTPTGSGKTTIATLGVIQGLFADGGIDDLIGEVTASNLVLYLVPSRALAAEVEQRLSIDLMGIDAKPVIVTGLYGGIDWGPTDAWVQHDDPAIVICTFEKADALIRYLGILFLDRVRLVVIDEAHMVNESHELFSRTKNVSSRSLHLEQLGMRLLQAQDHNHFKIIALSAVAAQAAPAMARWLGSGPNAEPVTSNHRSTRQMIGKLEVSTTGKFSIRYALMDGQKLVFDRELSEDTPYVPSPFAPMPSSLEGGPDIRMRAPTLWSALNLAQERNDGLRPAVLISITQNISPFAKTCADLMDHWQNEILPNYSAIDVNDSACVVPPVFSTTANEDLRPVFALRR</sequence>
<keyword evidence="2" id="KW-0378">Hydrolase</keyword>
<dbReference type="GO" id="GO:0005524">
    <property type="term" value="F:ATP binding"/>
    <property type="evidence" value="ECO:0007669"/>
    <property type="project" value="UniProtKB-KW"/>
</dbReference>
<dbReference type="InterPro" id="IPR027417">
    <property type="entry name" value="P-loop_NTPase"/>
</dbReference>
<dbReference type="SUPFAM" id="SSF52540">
    <property type="entry name" value="P-loop containing nucleoside triphosphate hydrolases"/>
    <property type="match status" value="1"/>
</dbReference>
<comment type="caution">
    <text evidence="6">The sequence shown here is derived from an EMBL/GenBank/DDBJ whole genome shotgun (WGS) entry which is preliminary data.</text>
</comment>
<feature type="domain" description="Helicase ATP-binding" evidence="5">
    <location>
        <begin position="285"/>
        <end position="486"/>
    </location>
</feature>
<dbReference type="RefSeq" id="WP_132925562.1">
    <property type="nucleotide sequence ID" value="NZ_SJOI01000001.1"/>
</dbReference>
<dbReference type="Gene3D" id="3.40.50.300">
    <property type="entry name" value="P-loop containing nucleotide triphosphate hydrolases"/>
    <property type="match status" value="1"/>
</dbReference>
<evidence type="ECO:0000256" key="1">
    <source>
        <dbReference type="ARBA" id="ARBA00022741"/>
    </source>
</evidence>
<evidence type="ECO:0000256" key="2">
    <source>
        <dbReference type="ARBA" id="ARBA00022801"/>
    </source>
</evidence>
<dbReference type="GO" id="GO:0016787">
    <property type="term" value="F:hydrolase activity"/>
    <property type="evidence" value="ECO:0007669"/>
    <property type="project" value="UniProtKB-KW"/>
</dbReference>
<organism evidence="6 7">
    <name type="scientific">Sodalis ligni</name>
    <dbReference type="NCBI Taxonomy" id="2697027"/>
    <lineage>
        <taxon>Bacteria</taxon>
        <taxon>Pseudomonadati</taxon>
        <taxon>Pseudomonadota</taxon>
        <taxon>Gammaproteobacteria</taxon>
        <taxon>Enterobacterales</taxon>
        <taxon>Bruguierivoracaceae</taxon>
        <taxon>Sodalis</taxon>
    </lineage>
</organism>
<dbReference type="AlphaFoldDB" id="A0A4R1NF71"/>
<dbReference type="InterPro" id="IPR050474">
    <property type="entry name" value="Hel308_SKI2-like"/>
</dbReference>
<name>A0A4R1NF71_9GAMM</name>
<dbReference type="GO" id="GO:0004386">
    <property type="term" value="F:helicase activity"/>
    <property type="evidence" value="ECO:0007669"/>
    <property type="project" value="UniProtKB-KW"/>
</dbReference>
<dbReference type="PROSITE" id="PS51192">
    <property type="entry name" value="HELICASE_ATP_BIND_1"/>
    <property type="match status" value="1"/>
</dbReference>
<keyword evidence="7" id="KW-1185">Reference proteome</keyword>
<dbReference type="PANTHER" id="PTHR47961:SF6">
    <property type="entry name" value="DNA-DIRECTED DNA POLYMERASE"/>
    <property type="match status" value="1"/>
</dbReference>
<evidence type="ECO:0000256" key="4">
    <source>
        <dbReference type="ARBA" id="ARBA00022840"/>
    </source>
</evidence>
<evidence type="ECO:0000313" key="7">
    <source>
        <dbReference type="Proteomes" id="UP000294555"/>
    </source>
</evidence>
<accession>A0A4R1NF71</accession>
<dbReference type="OrthoDB" id="9815222at2"/>
<keyword evidence="1" id="KW-0547">Nucleotide-binding</keyword>
<dbReference type="PANTHER" id="PTHR47961">
    <property type="entry name" value="DNA POLYMERASE THETA, PUTATIVE (AFU_ORTHOLOGUE AFUA_1G05260)-RELATED"/>
    <property type="match status" value="1"/>
</dbReference>
<dbReference type="GO" id="GO:0003676">
    <property type="term" value="F:nucleic acid binding"/>
    <property type="evidence" value="ECO:0007669"/>
    <property type="project" value="InterPro"/>
</dbReference>
<proteinExistence type="predicted"/>
<keyword evidence="4" id="KW-0067">ATP-binding</keyword>
<protein>
    <submittedName>
        <fullName evidence="6">RAD3-like DEAD/DEAH box helicase</fullName>
    </submittedName>
</protein>
<evidence type="ECO:0000256" key="3">
    <source>
        <dbReference type="ARBA" id="ARBA00022806"/>
    </source>
</evidence>
<gene>
    <name evidence="6" type="ORF">EZJ58_4527</name>
</gene>
<dbReference type="Pfam" id="PF00270">
    <property type="entry name" value="DEAD"/>
    <property type="match status" value="1"/>
</dbReference>
<dbReference type="InterPro" id="IPR011545">
    <property type="entry name" value="DEAD/DEAH_box_helicase_dom"/>
</dbReference>
<dbReference type="SMART" id="SM00487">
    <property type="entry name" value="DEXDc"/>
    <property type="match status" value="1"/>
</dbReference>
<dbReference type="InterPro" id="IPR014001">
    <property type="entry name" value="Helicase_ATP-bd"/>
</dbReference>
<dbReference type="EMBL" id="SJOI01000001">
    <property type="protein sequence ID" value="TCL06285.1"/>
    <property type="molecule type" value="Genomic_DNA"/>
</dbReference>
<evidence type="ECO:0000313" key="6">
    <source>
        <dbReference type="EMBL" id="TCL06285.1"/>
    </source>
</evidence>
<reference evidence="6 7" key="1">
    <citation type="submission" date="2019-02" db="EMBL/GenBank/DDBJ databases">
        <title>Investigation of anaerobic lignin degradation for improved lignocellulosic biofuels.</title>
        <authorList>
            <person name="Deangelis K."/>
        </authorList>
    </citation>
    <scope>NUCLEOTIDE SEQUENCE [LARGE SCALE GENOMIC DNA]</scope>
    <source>
        <strain evidence="6 7">159R</strain>
    </source>
</reference>
<dbReference type="Proteomes" id="UP000294555">
    <property type="component" value="Unassembled WGS sequence"/>
</dbReference>